<comment type="caution">
    <text evidence="3">The sequence shown here is derived from an EMBL/GenBank/DDBJ whole genome shotgun (WGS) entry which is preliminary data.</text>
</comment>
<proteinExistence type="predicted"/>
<dbReference type="Gene3D" id="3.30.1180.10">
    <property type="match status" value="1"/>
</dbReference>
<dbReference type="InterPro" id="IPR003797">
    <property type="entry name" value="DegV"/>
</dbReference>
<organism evidence="3 4">
    <name type="scientific">Ligilactobacillus murinus DSM 20452 = NBRC 14221</name>
    <dbReference type="NCBI Taxonomy" id="1423772"/>
    <lineage>
        <taxon>Bacteria</taxon>
        <taxon>Bacillati</taxon>
        <taxon>Bacillota</taxon>
        <taxon>Bacilli</taxon>
        <taxon>Lactobacillales</taxon>
        <taxon>Lactobacillaceae</taxon>
        <taxon>Ligilactobacillus</taxon>
    </lineage>
</organism>
<dbReference type="SUPFAM" id="SSF82549">
    <property type="entry name" value="DAK1/DegV-like"/>
    <property type="match status" value="1"/>
</dbReference>
<dbReference type="PANTHER" id="PTHR33434:SF2">
    <property type="entry name" value="FATTY ACID-BINDING PROTEIN TM_1468"/>
    <property type="match status" value="1"/>
</dbReference>
<dbReference type="Pfam" id="PF02645">
    <property type="entry name" value="DegV"/>
    <property type="match status" value="1"/>
</dbReference>
<dbReference type="Gene3D" id="3.40.50.10440">
    <property type="entry name" value="Dihydroxyacetone kinase, domain 1"/>
    <property type="match status" value="1"/>
</dbReference>
<reference evidence="3 4" key="1">
    <citation type="journal article" date="2015" name="Genome Announc.">
        <title>Expanding the biotechnology potential of lactobacilli through comparative genomics of 213 strains and associated genera.</title>
        <authorList>
            <person name="Sun Z."/>
            <person name="Harris H.M."/>
            <person name="McCann A."/>
            <person name="Guo C."/>
            <person name="Argimon S."/>
            <person name="Zhang W."/>
            <person name="Yang X."/>
            <person name="Jeffery I.B."/>
            <person name="Cooney J.C."/>
            <person name="Kagawa T.F."/>
            <person name="Liu W."/>
            <person name="Song Y."/>
            <person name="Salvetti E."/>
            <person name="Wrobel A."/>
            <person name="Rasinkangas P."/>
            <person name="Parkhill J."/>
            <person name="Rea M.C."/>
            <person name="O'Sullivan O."/>
            <person name="Ritari J."/>
            <person name="Douillard F.P."/>
            <person name="Paul Ross R."/>
            <person name="Yang R."/>
            <person name="Briner A.E."/>
            <person name="Felis G.E."/>
            <person name="de Vos W.M."/>
            <person name="Barrangou R."/>
            <person name="Klaenhammer T.R."/>
            <person name="Caufield P.W."/>
            <person name="Cui Y."/>
            <person name="Zhang H."/>
            <person name="O'Toole P.W."/>
        </authorList>
    </citation>
    <scope>NUCLEOTIDE SEQUENCE [LARGE SCALE GENOMIC DNA]</scope>
    <source>
        <strain evidence="3 4">DSM 20452</strain>
    </source>
</reference>
<name>A0A0R2BIR4_9LACO</name>
<dbReference type="PATRIC" id="fig|1423772.3.peg.110"/>
<evidence type="ECO:0000313" key="3">
    <source>
        <dbReference type="EMBL" id="KRM75564.1"/>
    </source>
</evidence>
<dbReference type="GO" id="GO:0008289">
    <property type="term" value="F:lipid binding"/>
    <property type="evidence" value="ECO:0007669"/>
    <property type="project" value="UniProtKB-KW"/>
</dbReference>
<dbReference type="AlphaFoldDB" id="A0A0R2BIR4"/>
<evidence type="ECO:0000256" key="1">
    <source>
        <dbReference type="ARBA" id="ARBA00003238"/>
    </source>
</evidence>
<dbReference type="PROSITE" id="PS51482">
    <property type="entry name" value="DEGV"/>
    <property type="match status" value="1"/>
</dbReference>
<dbReference type="PANTHER" id="PTHR33434">
    <property type="entry name" value="DEGV DOMAIN-CONTAINING PROTEIN DR_1986-RELATED"/>
    <property type="match status" value="1"/>
</dbReference>
<keyword evidence="2" id="KW-0446">Lipid-binding</keyword>
<dbReference type="Proteomes" id="UP000051612">
    <property type="component" value="Unassembled WGS sequence"/>
</dbReference>
<evidence type="ECO:0008006" key="5">
    <source>
        <dbReference type="Google" id="ProtNLM"/>
    </source>
</evidence>
<comment type="function">
    <text evidence="1">May bind long-chain fatty acids, such as palmitate, and may play a role in lipid transport or fatty acid metabolism.</text>
</comment>
<sequence length="276" mass="29732">MKYKIIADSGSNVTTLADTDFASVPITIMAGGKEYIDDATLDVLAMTDELRKLSTKSSTACPNIDQWLTAFGKADIIVAITITGTLSGSYSAAVQAREQYLEKHPNAQILVLDSQSAGPRMQLLLEYAAKLFTANASFNEIESKLTTYQQHTGLLFSLESLTNLVNNGRISATAAKISNMLKLRIIGTDTNGKLTPVGKARGQAKAISLLLKEMQAQGFNGKKACIAHCFNEIGAKLLSQKIKEAYPACEITLTTTRGLCSYYAEVGGLMVGFEKQ</sequence>
<dbReference type="Gene3D" id="2.20.28.50">
    <property type="entry name" value="degv family protein"/>
    <property type="match status" value="1"/>
</dbReference>
<protein>
    <recommendedName>
        <fullName evidence="5">DegV family protein</fullName>
    </recommendedName>
</protein>
<gene>
    <name evidence="3" type="ORF">FC48_GL000097</name>
</gene>
<dbReference type="InterPro" id="IPR050270">
    <property type="entry name" value="DegV_domain_contain"/>
</dbReference>
<dbReference type="RefSeq" id="WP_056958955.1">
    <property type="nucleotide sequence ID" value="NZ_AYYN01000065.1"/>
</dbReference>
<evidence type="ECO:0000313" key="4">
    <source>
        <dbReference type="Proteomes" id="UP000051612"/>
    </source>
</evidence>
<accession>A0A0R2BIR4</accession>
<evidence type="ECO:0000256" key="2">
    <source>
        <dbReference type="ARBA" id="ARBA00023121"/>
    </source>
</evidence>
<dbReference type="InterPro" id="IPR043168">
    <property type="entry name" value="DegV_C"/>
</dbReference>
<dbReference type="EMBL" id="AYYN01000065">
    <property type="protein sequence ID" value="KRM75564.1"/>
    <property type="molecule type" value="Genomic_DNA"/>
</dbReference>
<dbReference type="NCBIfam" id="TIGR00762">
    <property type="entry name" value="DegV"/>
    <property type="match status" value="1"/>
</dbReference>